<dbReference type="GeneID" id="111104961"/>
<sequence length="162" mass="18455">MKTVIVLCQFFVFLNSKLCQGPDGLVCCADFVWNKIENGCVPCNDGYFGINCGYTCPDLYFGKRCILRCNCSIGHCHHVHGCMTSRGPETHDDISMRLRMSENEQKCCFRMTFYKAPHQIKIAKMLPLNILQMLPVVFLFMHLCLLSEFFCGHSHLINVGAM</sequence>
<dbReference type="Proteomes" id="UP000694844">
    <property type="component" value="Chromosome 7"/>
</dbReference>
<feature type="signal peptide" evidence="1">
    <location>
        <begin position="1"/>
        <end position="19"/>
    </location>
</feature>
<protein>
    <submittedName>
        <fullName evidence="3">Protein draper-like</fullName>
    </submittedName>
</protein>
<dbReference type="KEGG" id="cvn:111104961"/>
<accession>A0A8B8AU28</accession>
<dbReference type="Gene3D" id="2.170.300.10">
    <property type="entry name" value="Tie2 ligand-binding domain superfamily"/>
    <property type="match status" value="1"/>
</dbReference>
<feature type="chain" id="PRO_5034213164" evidence="1">
    <location>
        <begin position="20"/>
        <end position="162"/>
    </location>
</feature>
<name>A0A8B8AU28_CRAVI</name>
<dbReference type="AlphaFoldDB" id="A0A8B8AU28"/>
<evidence type="ECO:0000313" key="3">
    <source>
        <dbReference type="RefSeq" id="XP_022294847.1"/>
    </source>
</evidence>
<keyword evidence="1" id="KW-0732">Signal</keyword>
<organism evidence="2 3">
    <name type="scientific">Crassostrea virginica</name>
    <name type="common">Eastern oyster</name>
    <dbReference type="NCBI Taxonomy" id="6565"/>
    <lineage>
        <taxon>Eukaryota</taxon>
        <taxon>Metazoa</taxon>
        <taxon>Spiralia</taxon>
        <taxon>Lophotrochozoa</taxon>
        <taxon>Mollusca</taxon>
        <taxon>Bivalvia</taxon>
        <taxon>Autobranchia</taxon>
        <taxon>Pteriomorphia</taxon>
        <taxon>Ostreida</taxon>
        <taxon>Ostreoidea</taxon>
        <taxon>Ostreidae</taxon>
        <taxon>Crassostrea</taxon>
    </lineage>
</organism>
<proteinExistence type="predicted"/>
<evidence type="ECO:0000256" key="1">
    <source>
        <dbReference type="SAM" id="SignalP"/>
    </source>
</evidence>
<evidence type="ECO:0000313" key="2">
    <source>
        <dbReference type="Proteomes" id="UP000694844"/>
    </source>
</evidence>
<reference evidence="3" key="1">
    <citation type="submission" date="2025-08" db="UniProtKB">
        <authorList>
            <consortium name="RefSeq"/>
        </authorList>
    </citation>
    <scope>IDENTIFICATION</scope>
    <source>
        <tissue evidence="3">Whole sample</tissue>
    </source>
</reference>
<gene>
    <name evidence="3" type="primary">LOC111104961</name>
</gene>
<dbReference type="OrthoDB" id="6060805at2759"/>
<dbReference type="RefSeq" id="XP_022294847.1">
    <property type="nucleotide sequence ID" value="XM_022439139.1"/>
</dbReference>
<keyword evidence="2" id="KW-1185">Reference proteome</keyword>